<reference evidence="20" key="1">
    <citation type="journal article" date="2020" name="Nat. Commun.">
        <title>Genome sequence of the cluster root forming white lupin.</title>
        <authorList>
            <person name="Hufnagel B."/>
            <person name="Marques A."/>
            <person name="Soriano A."/>
            <person name="Marques L."/>
            <person name="Divol F."/>
            <person name="Doumas P."/>
            <person name="Sallet E."/>
            <person name="Mancinotti D."/>
            <person name="Carrere S."/>
            <person name="Marande W."/>
            <person name="Arribat S."/>
            <person name="Keller J."/>
            <person name="Huneau C."/>
            <person name="Blein T."/>
            <person name="Aime D."/>
            <person name="Laguerre M."/>
            <person name="Taylor J."/>
            <person name="Schubert V."/>
            <person name="Nelson M."/>
            <person name="Geu-Flores F."/>
            <person name="Crespi M."/>
            <person name="Gallardo-Guerrero K."/>
            <person name="Delaux P.-M."/>
            <person name="Salse J."/>
            <person name="Berges H."/>
            <person name="Guyot R."/>
            <person name="Gouzy J."/>
            <person name="Peret B."/>
        </authorList>
    </citation>
    <scope>NUCLEOTIDE SEQUENCE [LARGE SCALE GENOMIC DNA]</scope>
    <source>
        <strain evidence="20">cv. Amiga</strain>
    </source>
</reference>
<evidence type="ECO:0000256" key="12">
    <source>
        <dbReference type="ARBA" id="ARBA00023157"/>
    </source>
</evidence>
<dbReference type="InterPro" id="IPR000858">
    <property type="entry name" value="S_locus_glycoprot_dom"/>
</dbReference>
<keyword evidence="4 17" id="KW-0808">Transferase</keyword>
<dbReference type="FunFam" id="3.30.200.20:FF:000059">
    <property type="entry name" value="S-receptor-like serine/threonine-protein kinase"/>
    <property type="match status" value="1"/>
</dbReference>
<evidence type="ECO:0000256" key="14">
    <source>
        <dbReference type="ARBA" id="ARBA00023180"/>
    </source>
</evidence>
<evidence type="ECO:0000256" key="15">
    <source>
        <dbReference type="ARBA" id="ARBA00047899"/>
    </source>
</evidence>
<dbReference type="InterPro" id="IPR036426">
    <property type="entry name" value="Bulb-type_lectin_dom_sf"/>
</dbReference>
<dbReference type="GO" id="GO:0016020">
    <property type="term" value="C:membrane"/>
    <property type="evidence" value="ECO:0007669"/>
    <property type="project" value="UniProtKB-SubCell"/>
</dbReference>
<dbReference type="EMBL" id="WOCE01000019">
    <property type="protein sequence ID" value="KAE9592477.1"/>
    <property type="molecule type" value="Genomic_DNA"/>
</dbReference>
<keyword evidence="13" id="KW-0675">Receptor</keyword>
<dbReference type="Proteomes" id="UP000447434">
    <property type="component" value="Chromosome 19"/>
</dbReference>
<comment type="catalytic activity">
    <reaction evidence="16 17">
        <text>L-seryl-[protein] + ATP = O-phospho-L-seryl-[protein] + ADP + H(+)</text>
        <dbReference type="Rhea" id="RHEA:17989"/>
        <dbReference type="Rhea" id="RHEA-COMP:9863"/>
        <dbReference type="Rhea" id="RHEA-COMP:11604"/>
        <dbReference type="ChEBI" id="CHEBI:15378"/>
        <dbReference type="ChEBI" id="CHEBI:29999"/>
        <dbReference type="ChEBI" id="CHEBI:30616"/>
        <dbReference type="ChEBI" id="CHEBI:83421"/>
        <dbReference type="ChEBI" id="CHEBI:456216"/>
        <dbReference type="EC" id="2.7.11.1"/>
    </reaction>
</comment>
<comment type="catalytic activity">
    <reaction evidence="15 17">
        <text>L-threonyl-[protein] + ATP = O-phospho-L-threonyl-[protein] + ADP + H(+)</text>
        <dbReference type="Rhea" id="RHEA:46608"/>
        <dbReference type="Rhea" id="RHEA-COMP:11060"/>
        <dbReference type="Rhea" id="RHEA-COMP:11605"/>
        <dbReference type="ChEBI" id="CHEBI:15378"/>
        <dbReference type="ChEBI" id="CHEBI:30013"/>
        <dbReference type="ChEBI" id="CHEBI:30616"/>
        <dbReference type="ChEBI" id="CHEBI:61977"/>
        <dbReference type="ChEBI" id="CHEBI:456216"/>
        <dbReference type="EC" id="2.7.11.1"/>
    </reaction>
</comment>
<dbReference type="GO" id="GO:0048544">
    <property type="term" value="P:recognition of pollen"/>
    <property type="evidence" value="ECO:0007669"/>
    <property type="project" value="InterPro"/>
</dbReference>
<comment type="caution">
    <text evidence="19">The sequence shown here is derived from an EMBL/GenBank/DDBJ whole genome shotgun (WGS) entry which is preliminary data.</text>
</comment>
<keyword evidence="14" id="KW-0325">Glycoprotein</keyword>
<keyword evidence="2 17" id="KW-0723">Serine/threonine-protein kinase</keyword>
<sequence length="813" mass="92358">MPRFIDSQVKMALPVLTSFPLFFLLSFILHNEFSSSLLTNAVNVMNQGSSLYVENAEKDVLVSSNGIFSAGFYSVGNNAYSFAIWFTQNPTVVWMANRDNPVNGKHSTLSLLKTANLVLTDAGKYNIWSTDTASTSSVHLKLLNSGNLILQQLLEPSLVLWQSFDFPTDTLLPQQQLTRHSTLVSPRSNTNYSSGYYHLFFDNDNILRLLYNGPEISSIYWPDPWLVSWNAGRSTYNTSRIAVLDSLGQFVSSDNFTVMTTDYGTVLQRRLKVDCDGNIRVFGRRNGEEEWYVSWQSNLTPCRIHGICGANSMCTYDPNSGRSCSCLSGYEMKDDTDWSLGCVPKFDIPYDNVSDFLSQDHLEFFGYDFGYYPNYTFDQCKALCMHLSDCKGFQHSFSDGVFNCFPKFQLLNGYRSPSFVGTTYLRVPERSFLSIPTTSNDSIGEYACPANNETVQLIRTYVKEQENGSVKFMVWFATGLGGLEVLCIFLVWFLWFRNTQDPGADVHSYALATNGFRRFTYSELKLATKEFSEEIGKGAAGVVYKGILLDSRVAAIKRLKETNQYGEREFLSEVRSIERLNHMNLIGMWGYCAEGKHRLLVFEYAEHGSLAQNIQSNQLDWTKIYNIAFGTARGLAYLHEECLEWILHCDVKPQNILLDSNFEPKVADFGLSKLLNRSDVKHSNFSMIRGTRGYMAPEWVFNLPITAKVDVYSYGIVVLEMLTGKSATIDVMNDDNGFEMQHRRLVTWVRDKFNKGYSSSLSISFVQEIMDPAIEGDYDIDKMNVLARVALQCVEEERNKRPTMNQVVQMLSE</sequence>
<dbReference type="SMART" id="SM00220">
    <property type="entry name" value="S_TKc"/>
    <property type="match status" value="1"/>
</dbReference>
<evidence type="ECO:0000256" key="10">
    <source>
        <dbReference type="ARBA" id="ARBA00022989"/>
    </source>
</evidence>
<comment type="similarity">
    <text evidence="17">Belongs to the protein kinase superfamily. Ser/Thr protein kinase family.</text>
</comment>
<evidence type="ECO:0000256" key="11">
    <source>
        <dbReference type="ARBA" id="ARBA00023136"/>
    </source>
</evidence>
<dbReference type="Gene3D" id="2.90.10.10">
    <property type="entry name" value="Bulb-type lectin domain"/>
    <property type="match status" value="2"/>
</dbReference>
<dbReference type="Pfam" id="PF00069">
    <property type="entry name" value="Pkinase"/>
    <property type="match status" value="1"/>
</dbReference>
<dbReference type="Gene3D" id="1.10.510.10">
    <property type="entry name" value="Transferase(Phosphotransferase) domain 1"/>
    <property type="match status" value="1"/>
</dbReference>
<keyword evidence="7 17" id="KW-0547">Nucleotide-binding</keyword>
<organism evidence="19 20">
    <name type="scientific">Lupinus albus</name>
    <name type="common">White lupine</name>
    <name type="synonym">Lupinus termis</name>
    <dbReference type="NCBI Taxonomy" id="3870"/>
    <lineage>
        <taxon>Eukaryota</taxon>
        <taxon>Viridiplantae</taxon>
        <taxon>Streptophyta</taxon>
        <taxon>Embryophyta</taxon>
        <taxon>Tracheophyta</taxon>
        <taxon>Spermatophyta</taxon>
        <taxon>Magnoliopsida</taxon>
        <taxon>eudicotyledons</taxon>
        <taxon>Gunneridae</taxon>
        <taxon>Pentapetalae</taxon>
        <taxon>rosids</taxon>
        <taxon>fabids</taxon>
        <taxon>Fabales</taxon>
        <taxon>Fabaceae</taxon>
        <taxon>Papilionoideae</taxon>
        <taxon>50 kb inversion clade</taxon>
        <taxon>genistoids sensu lato</taxon>
        <taxon>core genistoids</taxon>
        <taxon>Genisteae</taxon>
        <taxon>Lupinus</taxon>
    </lineage>
</organism>
<evidence type="ECO:0000256" key="4">
    <source>
        <dbReference type="ARBA" id="ARBA00022679"/>
    </source>
</evidence>
<evidence type="ECO:0000256" key="18">
    <source>
        <dbReference type="PROSITE-ProRule" id="PRU00076"/>
    </source>
</evidence>
<dbReference type="SUPFAM" id="SSF56112">
    <property type="entry name" value="Protein kinase-like (PK-like)"/>
    <property type="match status" value="1"/>
</dbReference>
<dbReference type="Gene3D" id="3.30.200.20">
    <property type="entry name" value="Phosphorylase Kinase, domain 1"/>
    <property type="match status" value="1"/>
</dbReference>
<evidence type="ECO:0000256" key="5">
    <source>
        <dbReference type="ARBA" id="ARBA00022692"/>
    </source>
</evidence>
<evidence type="ECO:0000313" key="19">
    <source>
        <dbReference type="EMBL" id="KAE9592477.1"/>
    </source>
</evidence>
<gene>
    <name evidence="19" type="ORF">Lalb_Chr19g0129711</name>
</gene>
<name>A0A6A4P1J1_LUPAL</name>
<dbReference type="Pfam" id="PF00954">
    <property type="entry name" value="S_locus_glycop"/>
    <property type="match status" value="1"/>
</dbReference>
<dbReference type="SUPFAM" id="SSF51110">
    <property type="entry name" value="alpha-D-mannose-specific plant lectins"/>
    <property type="match status" value="1"/>
</dbReference>
<dbReference type="PROSITE" id="PS50026">
    <property type="entry name" value="EGF_3"/>
    <property type="match status" value="1"/>
</dbReference>
<dbReference type="PANTHER" id="PTHR47974:SF3">
    <property type="entry name" value="RECEPTOR-LIKE SERINE_THREONINE-PROTEIN KINASE"/>
    <property type="match status" value="1"/>
</dbReference>
<evidence type="ECO:0000256" key="3">
    <source>
        <dbReference type="ARBA" id="ARBA00022536"/>
    </source>
</evidence>
<accession>A0A6A4P1J1</accession>
<comment type="subcellular location">
    <subcellularLocation>
        <location evidence="1">Membrane</location>
        <topology evidence="1">Single-pass type I membrane protein</topology>
    </subcellularLocation>
</comment>
<dbReference type="EC" id="2.7.11.1" evidence="17"/>
<evidence type="ECO:0000256" key="1">
    <source>
        <dbReference type="ARBA" id="ARBA00004479"/>
    </source>
</evidence>
<keyword evidence="11" id="KW-0472">Membrane</keyword>
<dbReference type="InterPro" id="IPR001480">
    <property type="entry name" value="Bulb-type_lectin_dom"/>
</dbReference>
<dbReference type="GO" id="GO:0005524">
    <property type="term" value="F:ATP binding"/>
    <property type="evidence" value="ECO:0007669"/>
    <property type="project" value="UniProtKB-KW"/>
</dbReference>
<keyword evidence="10" id="KW-1133">Transmembrane helix</keyword>
<dbReference type="InterPro" id="IPR000719">
    <property type="entry name" value="Prot_kinase_dom"/>
</dbReference>
<dbReference type="FunFam" id="1.10.510.10:FF:000537">
    <property type="entry name" value="Putative receptor-like protein kinase"/>
    <property type="match status" value="1"/>
</dbReference>
<proteinExistence type="inferred from homology"/>
<dbReference type="InterPro" id="IPR024171">
    <property type="entry name" value="SRK-like_kinase"/>
</dbReference>
<dbReference type="InterPro" id="IPR008271">
    <property type="entry name" value="Ser/Thr_kinase_AS"/>
</dbReference>
<keyword evidence="5" id="KW-0812">Transmembrane</keyword>
<dbReference type="PROSITE" id="PS00108">
    <property type="entry name" value="PROTEIN_KINASE_ST"/>
    <property type="match status" value="1"/>
</dbReference>
<dbReference type="InterPro" id="IPR011009">
    <property type="entry name" value="Kinase-like_dom_sf"/>
</dbReference>
<dbReference type="AlphaFoldDB" id="A0A6A4P1J1"/>
<evidence type="ECO:0000256" key="8">
    <source>
        <dbReference type="ARBA" id="ARBA00022777"/>
    </source>
</evidence>
<evidence type="ECO:0000256" key="7">
    <source>
        <dbReference type="ARBA" id="ARBA00022741"/>
    </source>
</evidence>
<evidence type="ECO:0000256" key="17">
    <source>
        <dbReference type="PIRNR" id="PIRNR000641"/>
    </source>
</evidence>
<evidence type="ECO:0000313" key="20">
    <source>
        <dbReference type="Proteomes" id="UP000447434"/>
    </source>
</evidence>
<dbReference type="PIRSF" id="PIRSF000641">
    <property type="entry name" value="SRK"/>
    <property type="match status" value="1"/>
</dbReference>
<comment type="caution">
    <text evidence="18">Lacks conserved residue(s) required for the propagation of feature annotation.</text>
</comment>
<dbReference type="FunFam" id="2.90.10.10:FF:000015">
    <property type="entry name" value="Serine/threonine-protein kinase"/>
    <property type="match status" value="1"/>
</dbReference>
<protein>
    <recommendedName>
        <fullName evidence="17">Receptor-like serine/threonine-protein kinase</fullName>
        <ecNumber evidence="17">2.7.11.1</ecNumber>
    </recommendedName>
</protein>
<dbReference type="SMART" id="SM00108">
    <property type="entry name" value="B_lectin"/>
    <property type="match status" value="1"/>
</dbReference>
<keyword evidence="8 17" id="KW-0418">Kinase</keyword>
<dbReference type="PROSITE" id="PS50927">
    <property type="entry name" value="BULB_LECTIN"/>
    <property type="match status" value="1"/>
</dbReference>
<dbReference type="InterPro" id="IPR000742">
    <property type="entry name" value="EGF"/>
</dbReference>
<keyword evidence="20" id="KW-1185">Reference proteome</keyword>
<dbReference type="CDD" id="cd00028">
    <property type="entry name" value="B_lectin"/>
    <property type="match status" value="1"/>
</dbReference>
<evidence type="ECO:0000256" key="2">
    <source>
        <dbReference type="ARBA" id="ARBA00022527"/>
    </source>
</evidence>
<evidence type="ECO:0000256" key="9">
    <source>
        <dbReference type="ARBA" id="ARBA00022840"/>
    </source>
</evidence>
<dbReference type="PANTHER" id="PTHR47974">
    <property type="entry name" value="OS07G0415500 PROTEIN"/>
    <property type="match status" value="1"/>
</dbReference>
<keyword evidence="12" id="KW-1015">Disulfide bond</keyword>
<keyword evidence="6" id="KW-0732">Signal</keyword>
<keyword evidence="3 18" id="KW-0245">EGF-like domain</keyword>
<keyword evidence="9 17" id="KW-0067">ATP-binding</keyword>
<evidence type="ECO:0000256" key="16">
    <source>
        <dbReference type="ARBA" id="ARBA00048679"/>
    </source>
</evidence>
<evidence type="ECO:0000256" key="6">
    <source>
        <dbReference type="ARBA" id="ARBA00022729"/>
    </source>
</evidence>
<evidence type="ECO:0000256" key="13">
    <source>
        <dbReference type="ARBA" id="ARBA00023170"/>
    </source>
</evidence>
<dbReference type="PROSITE" id="PS50011">
    <property type="entry name" value="PROTEIN_KINASE_DOM"/>
    <property type="match status" value="1"/>
</dbReference>
<dbReference type="Pfam" id="PF01453">
    <property type="entry name" value="B_lectin"/>
    <property type="match status" value="1"/>
</dbReference>
<dbReference type="OrthoDB" id="619632at2759"/>
<dbReference type="CDD" id="cd14066">
    <property type="entry name" value="STKc_IRAK"/>
    <property type="match status" value="1"/>
</dbReference>
<dbReference type="GO" id="GO:0004674">
    <property type="term" value="F:protein serine/threonine kinase activity"/>
    <property type="evidence" value="ECO:0007669"/>
    <property type="project" value="UniProtKB-KW"/>
</dbReference>